<sequence>MDSGELDLLKMYFKDFIVEESTDLEDDFLYIIDVDYVKFFGLDLINLYEDYMHDVEELMDEANDVLCKYYQVE</sequence>
<reference evidence="1" key="1">
    <citation type="journal article" date="2011" name="PLoS Biol.">
        <title>Gene gain and loss during evolution of obligate parasitism in the white rust pathogen of Arabidopsis thaliana.</title>
        <authorList>
            <person name="Kemen E."/>
            <person name="Gardiner A."/>
            <person name="Schultz-Larsen T."/>
            <person name="Kemen A.C."/>
            <person name="Balmuth A.L."/>
            <person name="Robert-Seilaniantz A."/>
            <person name="Bailey K."/>
            <person name="Holub E."/>
            <person name="Studholme D.J."/>
            <person name="Maclean D."/>
            <person name="Jones J.D."/>
        </authorList>
    </citation>
    <scope>NUCLEOTIDE SEQUENCE</scope>
</reference>
<accession>F0WUB5</accession>
<proteinExistence type="predicted"/>
<protein>
    <submittedName>
        <fullName evidence="1">AlNc14C269G9936 protein</fullName>
    </submittedName>
</protein>
<organism evidence="1">
    <name type="scientific">Albugo laibachii Nc14</name>
    <dbReference type="NCBI Taxonomy" id="890382"/>
    <lineage>
        <taxon>Eukaryota</taxon>
        <taxon>Sar</taxon>
        <taxon>Stramenopiles</taxon>
        <taxon>Oomycota</taxon>
        <taxon>Peronosporomycetes</taxon>
        <taxon>Albuginales</taxon>
        <taxon>Albuginaceae</taxon>
        <taxon>Albugo</taxon>
    </lineage>
</organism>
<reference evidence="1" key="2">
    <citation type="submission" date="2011-02" db="EMBL/GenBank/DDBJ databases">
        <authorList>
            <person name="MacLean D."/>
        </authorList>
    </citation>
    <scope>NUCLEOTIDE SEQUENCE</scope>
</reference>
<dbReference type="EMBL" id="FR824314">
    <property type="protein sequence ID" value="CCA24993.1"/>
    <property type="molecule type" value="Genomic_DNA"/>
</dbReference>
<name>F0WUB5_9STRA</name>
<dbReference type="HOGENOM" id="CLU_2709990_0_0_1"/>
<evidence type="ECO:0000313" key="1">
    <source>
        <dbReference type="EMBL" id="CCA24993.1"/>
    </source>
</evidence>
<dbReference type="AlphaFoldDB" id="F0WUB5"/>
<gene>
    <name evidence="1" type="primary">AlNc14C269G9936</name>
    <name evidence="1" type="ORF">ALNC14_111370</name>
</gene>